<comment type="similarity">
    <text evidence="2">Belongs to the sulfatase family.</text>
</comment>
<dbReference type="InterPro" id="IPR050738">
    <property type="entry name" value="Sulfatase"/>
</dbReference>
<dbReference type="GO" id="GO:0016740">
    <property type="term" value="F:transferase activity"/>
    <property type="evidence" value="ECO:0007669"/>
    <property type="project" value="UniProtKB-KW"/>
</dbReference>
<evidence type="ECO:0000256" key="4">
    <source>
        <dbReference type="ARBA" id="ARBA00022729"/>
    </source>
</evidence>
<dbReference type="CDD" id="cd16155">
    <property type="entry name" value="sulfatase_like"/>
    <property type="match status" value="1"/>
</dbReference>
<evidence type="ECO:0000256" key="3">
    <source>
        <dbReference type="ARBA" id="ARBA00022723"/>
    </source>
</evidence>
<evidence type="ECO:0000313" key="9">
    <source>
        <dbReference type="Proteomes" id="UP000317371"/>
    </source>
</evidence>
<dbReference type="Proteomes" id="UP000317371">
    <property type="component" value="Unassembled WGS sequence"/>
</dbReference>
<comment type="caution">
    <text evidence="8">The sequence shown here is derived from an EMBL/GenBank/DDBJ whole genome shotgun (WGS) entry which is preliminary data.</text>
</comment>
<dbReference type="Pfam" id="PF00884">
    <property type="entry name" value="Sulfatase"/>
    <property type="match status" value="1"/>
</dbReference>
<evidence type="ECO:0000256" key="6">
    <source>
        <dbReference type="ARBA" id="ARBA00022837"/>
    </source>
</evidence>
<name>A0A540VJ74_9CHLR</name>
<dbReference type="Gene3D" id="3.40.720.10">
    <property type="entry name" value="Alkaline Phosphatase, subunit A"/>
    <property type="match status" value="1"/>
</dbReference>
<gene>
    <name evidence="8" type="ORF">FKZ61_05990</name>
</gene>
<evidence type="ECO:0000256" key="2">
    <source>
        <dbReference type="ARBA" id="ARBA00008779"/>
    </source>
</evidence>
<dbReference type="EMBL" id="VIGC01000006">
    <property type="protein sequence ID" value="TQE96807.1"/>
    <property type="molecule type" value="Genomic_DNA"/>
</dbReference>
<keyword evidence="8" id="KW-0808">Transferase</keyword>
<organism evidence="8 9">
    <name type="scientific">Litorilinea aerophila</name>
    <dbReference type="NCBI Taxonomy" id="1204385"/>
    <lineage>
        <taxon>Bacteria</taxon>
        <taxon>Bacillati</taxon>
        <taxon>Chloroflexota</taxon>
        <taxon>Caldilineae</taxon>
        <taxon>Caldilineales</taxon>
        <taxon>Caldilineaceae</taxon>
        <taxon>Litorilinea</taxon>
    </lineage>
</organism>
<dbReference type="GO" id="GO:0004065">
    <property type="term" value="F:arylsulfatase activity"/>
    <property type="evidence" value="ECO:0007669"/>
    <property type="project" value="TreeGrafter"/>
</dbReference>
<dbReference type="RefSeq" id="WP_141609179.1">
    <property type="nucleotide sequence ID" value="NZ_VIGC02000006.1"/>
</dbReference>
<sequence>MATHPNILLIISDDHRHSALHGFGEPAVQTPVLDRLAADGVAMRRAHIMGGMTGAVCIPARACLHTGAHVFRCSVGHSVEAGRALSTLNPELALLGETLRGAGYQTFATGKWHNDRASFARSFEGAARIFFGGMCDHDKVPLHDFDPTGAYPPEQAYIGEGFSSELFADAAVDFLTNHADGRPFFLYLAFTAPHDPRTPPPEYAALYDPAAIPLPPNFLPEHPFDNGELRVRDEQLAPWPRTPEVIRQHMADYYGMISHMDAQIGRVLDALDQAGHADNTLVVYLADHGLAVGQHGLMGKQNLYDHSIRVPLILRGPGVPAGRQVNELVYSYDLFPTLCDLVGLPIPPTVDSRSFAGLVQGRETSGRETVFAVYKDVQRMVSDGRWKLIRYYRAHERGVGEDRLQLFHLAEDLWETQDLAGQSAYRHELERLAQALADWMQAVGDPLAAVPILPNSP</sequence>
<feature type="domain" description="Sulfatase N-terminal" evidence="7">
    <location>
        <begin position="5"/>
        <end position="343"/>
    </location>
</feature>
<dbReference type="InParanoid" id="A0A540VJ74"/>
<dbReference type="InterPro" id="IPR017850">
    <property type="entry name" value="Alkaline_phosphatase_core_sf"/>
</dbReference>
<evidence type="ECO:0000256" key="1">
    <source>
        <dbReference type="ARBA" id="ARBA00001913"/>
    </source>
</evidence>
<dbReference type="OrthoDB" id="9762324at2"/>
<reference evidence="8 9" key="1">
    <citation type="submission" date="2019-06" db="EMBL/GenBank/DDBJ databases">
        <title>Genome sequence of Litorilinea aerophila BAA-2444.</title>
        <authorList>
            <person name="Maclea K.S."/>
            <person name="Maurais E.G."/>
            <person name="Iannazzi L.C."/>
        </authorList>
    </citation>
    <scope>NUCLEOTIDE SEQUENCE [LARGE SCALE GENOMIC DNA]</scope>
    <source>
        <strain evidence="8 9">ATCC BAA-2444</strain>
    </source>
</reference>
<dbReference type="AlphaFoldDB" id="A0A540VJ74"/>
<keyword evidence="3" id="KW-0479">Metal-binding</keyword>
<dbReference type="PANTHER" id="PTHR42693">
    <property type="entry name" value="ARYLSULFATASE FAMILY MEMBER"/>
    <property type="match status" value="1"/>
</dbReference>
<evidence type="ECO:0000256" key="5">
    <source>
        <dbReference type="ARBA" id="ARBA00022801"/>
    </source>
</evidence>
<keyword evidence="9" id="KW-1185">Reference proteome</keyword>
<dbReference type="InterPro" id="IPR000917">
    <property type="entry name" value="Sulfatase_N"/>
</dbReference>
<accession>A0A540VJ74</accession>
<keyword evidence="4" id="KW-0732">Signal</keyword>
<dbReference type="GO" id="GO:0046872">
    <property type="term" value="F:metal ion binding"/>
    <property type="evidence" value="ECO:0007669"/>
    <property type="project" value="UniProtKB-KW"/>
</dbReference>
<protein>
    <submittedName>
        <fullName evidence="8">Sulfatase-like hydrolase/transferase</fullName>
    </submittedName>
</protein>
<dbReference type="PANTHER" id="PTHR42693:SF42">
    <property type="entry name" value="ARYLSULFATASE G"/>
    <property type="match status" value="1"/>
</dbReference>
<keyword evidence="6" id="KW-0106">Calcium</keyword>
<dbReference type="SUPFAM" id="SSF53649">
    <property type="entry name" value="Alkaline phosphatase-like"/>
    <property type="match status" value="1"/>
</dbReference>
<keyword evidence="5 8" id="KW-0378">Hydrolase</keyword>
<evidence type="ECO:0000259" key="7">
    <source>
        <dbReference type="Pfam" id="PF00884"/>
    </source>
</evidence>
<evidence type="ECO:0000313" key="8">
    <source>
        <dbReference type="EMBL" id="TQE96807.1"/>
    </source>
</evidence>
<proteinExistence type="inferred from homology"/>
<comment type="cofactor">
    <cofactor evidence="1">
        <name>Ca(2+)</name>
        <dbReference type="ChEBI" id="CHEBI:29108"/>
    </cofactor>
</comment>